<keyword evidence="3 6" id="KW-0378">Hydrolase</keyword>
<name>A0A5C8ZC14_9GAMM</name>
<comment type="caution">
    <text evidence="7">The sequence shown here is derived from an EMBL/GenBank/DDBJ whole genome shotgun (WGS) entry which is preliminary data.</text>
</comment>
<dbReference type="HAMAP" id="MF_00163">
    <property type="entry name" value="Pep_deformylase"/>
    <property type="match status" value="1"/>
</dbReference>
<evidence type="ECO:0000256" key="6">
    <source>
        <dbReference type="HAMAP-Rule" id="MF_00163"/>
    </source>
</evidence>
<dbReference type="SUPFAM" id="SSF56420">
    <property type="entry name" value="Peptide deformylase"/>
    <property type="match status" value="1"/>
</dbReference>
<dbReference type="NCBIfam" id="TIGR00079">
    <property type="entry name" value="pept_deformyl"/>
    <property type="match status" value="1"/>
</dbReference>
<feature type="active site" evidence="6">
    <location>
        <position position="134"/>
    </location>
</feature>
<keyword evidence="2 6" id="KW-0479">Metal-binding</keyword>
<dbReference type="FunFam" id="3.90.45.10:FF:000001">
    <property type="entry name" value="Peptide deformylase"/>
    <property type="match status" value="1"/>
</dbReference>
<evidence type="ECO:0000313" key="8">
    <source>
        <dbReference type="Proteomes" id="UP000321764"/>
    </source>
</evidence>
<dbReference type="GO" id="GO:0046872">
    <property type="term" value="F:metal ion binding"/>
    <property type="evidence" value="ECO:0007669"/>
    <property type="project" value="UniProtKB-KW"/>
</dbReference>
<keyword evidence="5 6" id="KW-0408">Iron</keyword>
<proteinExistence type="inferred from homology"/>
<dbReference type="Gene3D" id="3.90.45.10">
    <property type="entry name" value="Peptide deformylase"/>
    <property type="match status" value="1"/>
</dbReference>
<dbReference type="EC" id="3.5.1.88" evidence="6"/>
<accession>A0A5C8ZC14</accession>
<comment type="catalytic activity">
    <reaction evidence="6">
        <text>N-terminal N-formyl-L-methionyl-[peptide] + H2O = N-terminal L-methionyl-[peptide] + formate</text>
        <dbReference type="Rhea" id="RHEA:24420"/>
        <dbReference type="Rhea" id="RHEA-COMP:10639"/>
        <dbReference type="Rhea" id="RHEA-COMP:10640"/>
        <dbReference type="ChEBI" id="CHEBI:15377"/>
        <dbReference type="ChEBI" id="CHEBI:15740"/>
        <dbReference type="ChEBI" id="CHEBI:49298"/>
        <dbReference type="ChEBI" id="CHEBI:64731"/>
        <dbReference type="EC" id="3.5.1.88"/>
    </reaction>
</comment>
<dbReference type="InterPro" id="IPR023635">
    <property type="entry name" value="Peptide_deformylase"/>
</dbReference>
<dbReference type="Proteomes" id="UP000321764">
    <property type="component" value="Unassembled WGS sequence"/>
</dbReference>
<dbReference type="PANTHER" id="PTHR10458">
    <property type="entry name" value="PEPTIDE DEFORMYLASE"/>
    <property type="match status" value="1"/>
</dbReference>
<dbReference type="RefSeq" id="WP_147714102.1">
    <property type="nucleotide sequence ID" value="NZ_VKAD01000001.1"/>
</dbReference>
<gene>
    <name evidence="6" type="primary">def</name>
    <name evidence="7" type="ORF">FME95_09240</name>
</gene>
<evidence type="ECO:0000256" key="1">
    <source>
        <dbReference type="ARBA" id="ARBA00010759"/>
    </source>
</evidence>
<dbReference type="OrthoDB" id="9804313at2"/>
<evidence type="ECO:0000256" key="4">
    <source>
        <dbReference type="ARBA" id="ARBA00022917"/>
    </source>
</evidence>
<dbReference type="NCBIfam" id="NF001159">
    <property type="entry name" value="PRK00150.1-3"/>
    <property type="match status" value="1"/>
</dbReference>
<feature type="binding site" evidence="6">
    <location>
        <position position="133"/>
    </location>
    <ligand>
        <name>Fe cation</name>
        <dbReference type="ChEBI" id="CHEBI:24875"/>
    </ligand>
</feature>
<comment type="cofactor">
    <cofactor evidence="6">
        <name>Fe(2+)</name>
        <dbReference type="ChEBI" id="CHEBI:29033"/>
    </cofactor>
    <text evidence="6">Binds 1 Fe(2+) ion.</text>
</comment>
<evidence type="ECO:0000256" key="3">
    <source>
        <dbReference type="ARBA" id="ARBA00022801"/>
    </source>
</evidence>
<dbReference type="Pfam" id="PF01327">
    <property type="entry name" value="Pep_deformylase"/>
    <property type="match status" value="1"/>
</dbReference>
<sequence length="168" mass="19079">MALLDILEFPDPRLRTVATEVANVDDEIRTLAKDMLETMYDAPGIGLAATQVNVHKRVITVDVSEEQDDPHVLINPTFEELGEPMEYQEGCLSIPGFYEKITRSDKIKVTALNTEGEQIEFIAEDLFAICIQHEIDHLNGKLFVDYISTLKRNRIKAKLEKQHKLAAR</sequence>
<dbReference type="GO" id="GO:0006412">
    <property type="term" value="P:translation"/>
    <property type="evidence" value="ECO:0007669"/>
    <property type="project" value="UniProtKB-UniRule"/>
</dbReference>
<dbReference type="PANTHER" id="PTHR10458:SF21">
    <property type="entry name" value="PEPTIDE DEFORMYLASE"/>
    <property type="match status" value="1"/>
</dbReference>
<feature type="binding site" evidence="6">
    <location>
        <position position="137"/>
    </location>
    <ligand>
        <name>Fe cation</name>
        <dbReference type="ChEBI" id="CHEBI:24875"/>
    </ligand>
</feature>
<dbReference type="PIRSF" id="PIRSF004749">
    <property type="entry name" value="Pep_def"/>
    <property type="match status" value="1"/>
</dbReference>
<dbReference type="CDD" id="cd00487">
    <property type="entry name" value="Pep_deformylase"/>
    <property type="match status" value="1"/>
</dbReference>
<dbReference type="PRINTS" id="PR01576">
    <property type="entry name" value="PDEFORMYLASE"/>
</dbReference>
<dbReference type="InterPro" id="IPR036821">
    <property type="entry name" value="Peptide_deformylase_sf"/>
</dbReference>
<keyword evidence="4 6" id="KW-0648">Protein biosynthesis</keyword>
<feature type="binding site" evidence="6">
    <location>
        <position position="91"/>
    </location>
    <ligand>
        <name>Fe cation</name>
        <dbReference type="ChEBI" id="CHEBI:24875"/>
    </ligand>
</feature>
<dbReference type="EMBL" id="VKAD01000001">
    <property type="protein sequence ID" value="TXR54703.1"/>
    <property type="molecule type" value="Genomic_DNA"/>
</dbReference>
<dbReference type="GO" id="GO:0042586">
    <property type="term" value="F:peptide deformylase activity"/>
    <property type="evidence" value="ECO:0007669"/>
    <property type="project" value="UniProtKB-UniRule"/>
</dbReference>
<protein>
    <recommendedName>
        <fullName evidence="6">Peptide deformylase</fullName>
        <shortName evidence="6">PDF</shortName>
        <ecNumber evidence="6">3.5.1.88</ecNumber>
    </recommendedName>
    <alternativeName>
        <fullName evidence="6">Polypeptide deformylase</fullName>
    </alternativeName>
</protein>
<keyword evidence="8" id="KW-1185">Reference proteome</keyword>
<comment type="similarity">
    <text evidence="1 6">Belongs to the polypeptide deformylase family.</text>
</comment>
<organism evidence="7 8">
    <name type="scientific">Reinekea thalattae</name>
    <dbReference type="NCBI Taxonomy" id="2593301"/>
    <lineage>
        <taxon>Bacteria</taxon>
        <taxon>Pseudomonadati</taxon>
        <taxon>Pseudomonadota</taxon>
        <taxon>Gammaproteobacteria</taxon>
        <taxon>Oceanospirillales</taxon>
        <taxon>Saccharospirillaceae</taxon>
        <taxon>Reinekea</taxon>
    </lineage>
</organism>
<evidence type="ECO:0000256" key="2">
    <source>
        <dbReference type="ARBA" id="ARBA00022723"/>
    </source>
</evidence>
<evidence type="ECO:0000313" key="7">
    <source>
        <dbReference type="EMBL" id="TXR54703.1"/>
    </source>
</evidence>
<dbReference type="AlphaFoldDB" id="A0A5C8ZC14"/>
<evidence type="ECO:0000256" key="5">
    <source>
        <dbReference type="ARBA" id="ARBA00023004"/>
    </source>
</evidence>
<comment type="function">
    <text evidence="6">Removes the formyl group from the N-terminal Met of newly synthesized proteins. Requires at least a dipeptide for an efficient rate of reaction. N-terminal L-methionine is a prerequisite for activity but the enzyme has broad specificity at other positions.</text>
</comment>
<reference evidence="7 8" key="1">
    <citation type="submission" date="2019-07" db="EMBL/GenBank/DDBJ databases">
        <title>Reinekea sp. strain SSH23 genome sequencing and assembly.</title>
        <authorList>
            <person name="Kim I."/>
        </authorList>
    </citation>
    <scope>NUCLEOTIDE SEQUENCE [LARGE SCALE GENOMIC DNA]</scope>
    <source>
        <strain evidence="7 8">SSH23</strain>
    </source>
</reference>